<gene>
    <name evidence="4" type="ORF">NCTC11544_02081</name>
</gene>
<evidence type="ECO:0000259" key="3">
    <source>
        <dbReference type="Pfam" id="PF01103"/>
    </source>
</evidence>
<accession>A0A379ZDS6</accession>
<dbReference type="EMBL" id="UGYN01000002">
    <property type="protein sequence ID" value="SUI59690.1"/>
    <property type="molecule type" value="Genomic_DNA"/>
</dbReference>
<comment type="subcellular location">
    <subcellularLocation>
        <location evidence="1">Membrane</location>
    </subcellularLocation>
</comment>
<evidence type="ECO:0000313" key="5">
    <source>
        <dbReference type="Proteomes" id="UP000255529"/>
    </source>
</evidence>
<protein>
    <submittedName>
        <fullName evidence="4">Outer membrane protein/protective antigen OMA87</fullName>
    </submittedName>
</protein>
<evidence type="ECO:0000256" key="1">
    <source>
        <dbReference type="ARBA" id="ARBA00004370"/>
    </source>
</evidence>
<evidence type="ECO:0000313" key="4">
    <source>
        <dbReference type="EMBL" id="SUI59690.1"/>
    </source>
</evidence>
<name>A0A379ZDS6_9GAMM</name>
<dbReference type="InterPro" id="IPR000184">
    <property type="entry name" value="Bac_surfAg_D15"/>
</dbReference>
<organism evidence="4 5">
    <name type="scientific">Serratia quinivorans</name>
    <dbReference type="NCBI Taxonomy" id="137545"/>
    <lineage>
        <taxon>Bacteria</taxon>
        <taxon>Pseudomonadati</taxon>
        <taxon>Pseudomonadota</taxon>
        <taxon>Gammaproteobacteria</taxon>
        <taxon>Enterobacterales</taxon>
        <taxon>Yersiniaceae</taxon>
        <taxon>Serratia</taxon>
    </lineage>
</organism>
<dbReference type="AlphaFoldDB" id="A0A379ZDS6"/>
<sequence length="378" mass="41602">MAIFTRSLPLALLVLLPGVDAALLSRQQVDEMLAPLGSDNRFDSSKTIDWGVLPGPFYTPELGLGLGTAIVGIYRPDSHDNVSQNSTLALKGFVSSTGAFGVGFQNHSFFADDQWRFFADGSLNNMPTYFWGTGYQAGHNEGNKEKYTQQSFQIAPQLLYRIASATYAGIGWDFSSTHASDPDEGDSSLLRAQNAGVSSLSSGISGSLSYDTRDFVSNASRGQFFRLSDTYFAPELGGDSRFNAVEGQYNAYHSLSAKSVLALDAFSRLTTGEVPWDRLSELGDDQRMRGYYQGRYRDRNVFSSQVEYRRKLNWRHGYVLWAGAGTLSSKAGDLGRGPWLPTLGAGYRFEFKPKMNVRLDFGVGRGSSGFYFQVGEAF</sequence>
<keyword evidence="2" id="KW-0472">Membrane</keyword>
<dbReference type="Proteomes" id="UP000255529">
    <property type="component" value="Unassembled WGS sequence"/>
</dbReference>
<proteinExistence type="predicted"/>
<evidence type="ECO:0000256" key="2">
    <source>
        <dbReference type="ARBA" id="ARBA00023136"/>
    </source>
</evidence>
<reference evidence="4 5" key="1">
    <citation type="submission" date="2018-06" db="EMBL/GenBank/DDBJ databases">
        <authorList>
            <consortium name="Pathogen Informatics"/>
            <person name="Doyle S."/>
        </authorList>
    </citation>
    <scope>NUCLEOTIDE SEQUENCE [LARGE SCALE GENOMIC DNA]</scope>
    <source>
        <strain evidence="4 5">NCTC11544</strain>
    </source>
</reference>
<feature type="domain" description="Bacterial surface antigen (D15)" evidence="3">
    <location>
        <begin position="100"/>
        <end position="378"/>
    </location>
</feature>
<dbReference type="GO" id="GO:0019867">
    <property type="term" value="C:outer membrane"/>
    <property type="evidence" value="ECO:0007669"/>
    <property type="project" value="InterPro"/>
</dbReference>
<dbReference type="RefSeq" id="WP_115183432.1">
    <property type="nucleotide sequence ID" value="NZ_CAMKUF010000005.1"/>
</dbReference>
<dbReference type="Pfam" id="PF01103">
    <property type="entry name" value="Omp85"/>
    <property type="match status" value="1"/>
</dbReference>
<dbReference type="Gene3D" id="2.40.160.50">
    <property type="entry name" value="membrane protein fhac: a member of the omp85/tpsb transporter family"/>
    <property type="match status" value="1"/>
</dbReference>